<dbReference type="Proteomes" id="UP000289738">
    <property type="component" value="Chromosome A09"/>
</dbReference>
<organism evidence="1 2">
    <name type="scientific">Arachis hypogaea</name>
    <name type="common">Peanut</name>
    <dbReference type="NCBI Taxonomy" id="3818"/>
    <lineage>
        <taxon>Eukaryota</taxon>
        <taxon>Viridiplantae</taxon>
        <taxon>Streptophyta</taxon>
        <taxon>Embryophyta</taxon>
        <taxon>Tracheophyta</taxon>
        <taxon>Spermatophyta</taxon>
        <taxon>Magnoliopsida</taxon>
        <taxon>eudicotyledons</taxon>
        <taxon>Gunneridae</taxon>
        <taxon>Pentapetalae</taxon>
        <taxon>rosids</taxon>
        <taxon>fabids</taxon>
        <taxon>Fabales</taxon>
        <taxon>Fabaceae</taxon>
        <taxon>Papilionoideae</taxon>
        <taxon>50 kb inversion clade</taxon>
        <taxon>dalbergioids sensu lato</taxon>
        <taxon>Dalbergieae</taxon>
        <taxon>Pterocarpus clade</taxon>
        <taxon>Arachis</taxon>
    </lineage>
</organism>
<comment type="caution">
    <text evidence="1">The sequence shown here is derived from an EMBL/GenBank/DDBJ whole genome shotgun (WGS) entry which is preliminary data.</text>
</comment>
<evidence type="ECO:0008006" key="3">
    <source>
        <dbReference type="Google" id="ProtNLM"/>
    </source>
</evidence>
<gene>
    <name evidence="1" type="ORF">Ahy_A09g043143</name>
</gene>
<reference evidence="1 2" key="1">
    <citation type="submission" date="2019-01" db="EMBL/GenBank/DDBJ databases">
        <title>Sequencing of cultivated peanut Arachis hypogaea provides insights into genome evolution and oil improvement.</title>
        <authorList>
            <person name="Chen X."/>
        </authorList>
    </citation>
    <scope>NUCLEOTIDE SEQUENCE [LARGE SCALE GENOMIC DNA]</scope>
    <source>
        <strain evidence="2">cv. Fuhuasheng</strain>
        <tissue evidence="1">Leaves</tissue>
    </source>
</reference>
<dbReference type="EMBL" id="SDMP01000009">
    <property type="protein sequence ID" value="RYR38174.1"/>
    <property type="molecule type" value="Genomic_DNA"/>
</dbReference>
<protein>
    <recommendedName>
        <fullName evidence="3">SWIM-type domain-containing protein</fullName>
    </recommendedName>
</protein>
<evidence type="ECO:0000313" key="2">
    <source>
        <dbReference type="Proteomes" id="UP000289738"/>
    </source>
</evidence>
<keyword evidence="2" id="KW-1185">Reference proteome</keyword>
<accession>A0A445BHN5</accession>
<proteinExistence type="predicted"/>
<name>A0A445BHN5_ARAHY</name>
<dbReference type="AlphaFoldDB" id="A0A445BHN5"/>
<sequence length="109" mass="13075">MLQIFIPPYICNKILNRSCTHKNFRKVQVSNSTFNKFAVTYNRVSAKVKCQYLLFESRGIFCYHSLSALSFERNVKKRHTHIKSSHDEPLLEPRSKRFDDLEFWLQKYL</sequence>
<evidence type="ECO:0000313" key="1">
    <source>
        <dbReference type="EMBL" id="RYR38174.1"/>
    </source>
</evidence>